<protein>
    <recommendedName>
        <fullName evidence="5">UvrD-like helicase C-terminal domain-containing protein</fullName>
    </recommendedName>
</protein>
<dbReference type="GO" id="GO:0005524">
    <property type="term" value="F:ATP binding"/>
    <property type="evidence" value="ECO:0007669"/>
    <property type="project" value="UniProtKB-KW"/>
</dbReference>
<dbReference type="GO" id="GO:0043138">
    <property type="term" value="F:3'-5' DNA helicase activity"/>
    <property type="evidence" value="ECO:0007669"/>
    <property type="project" value="TreeGrafter"/>
</dbReference>
<dbReference type="RefSeq" id="WP_124976625.1">
    <property type="nucleotide sequence ID" value="NZ_BFFP01000019.1"/>
</dbReference>
<gene>
    <name evidence="6" type="ORF">LFYK43_13010</name>
</gene>
<dbReference type="GO" id="GO:0016787">
    <property type="term" value="F:hydrolase activity"/>
    <property type="evidence" value="ECO:0007669"/>
    <property type="project" value="UniProtKB-KW"/>
</dbReference>
<dbReference type="EMBL" id="BFFP01000019">
    <property type="protein sequence ID" value="GBG94842.1"/>
    <property type="molecule type" value="Genomic_DNA"/>
</dbReference>
<evidence type="ECO:0000256" key="4">
    <source>
        <dbReference type="ARBA" id="ARBA00022840"/>
    </source>
</evidence>
<accession>A0A401ITI6</accession>
<dbReference type="Pfam" id="PF13245">
    <property type="entry name" value="AAA_19"/>
    <property type="match status" value="1"/>
</dbReference>
<dbReference type="SUPFAM" id="SSF52540">
    <property type="entry name" value="P-loop containing nucleoside triphosphate hydrolases"/>
    <property type="match status" value="1"/>
</dbReference>
<dbReference type="PANTHER" id="PTHR11070:SF2">
    <property type="entry name" value="ATP-DEPENDENT DNA HELICASE SRS2"/>
    <property type="match status" value="1"/>
</dbReference>
<evidence type="ECO:0000259" key="5">
    <source>
        <dbReference type="Pfam" id="PF13361"/>
    </source>
</evidence>
<keyword evidence="1" id="KW-0547">Nucleotide-binding</keyword>
<dbReference type="InterPro" id="IPR014017">
    <property type="entry name" value="DNA_helicase_UvrD-like_C"/>
</dbReference>
<keyword evidence="4" id="KW-0067">ATP-binding</keyword>
<evidence type="ECO:0000256" key="1">
    <source>
        <dbReference type="ARBA" id="ARBA00022741"/>
    </source>
</evidence>
<organism evidence="6 7">
    <name type="scientific">Ligilactobacillus salitolerans</name>
    <dbReference type="NCBI Taxonomy" id="1808352"/>
    <lineage>
        <taxon>Bacteria</taxon>
        <taxon>Bacillati</taxon>
        <taxon>Bacillota</taxon>
        <taxon>Bacilli</taxon>
        <taxon>Lactobacillales</taxon>
        <taxon>Lactobacillaceae</taxon>
        <taxon>Ligilactobacillus</taxon>
    </lineage>
</organism>
<dbReference type="Proteomes" id="UP000286848">
    <property type="component" value="Unassembled WGS sequence"/>
</dbReference>
<dbReference type="AlphaFoldDB" id="A0A401ITI6"/>
<comment type="caution">
    <text evidence="6">The sequence shown here is derived from an EMBL/GenBank/DDBJ whole genome shotgun (WGS) entry which is preliminary data.</text>
</comment>
<reference evidence="6 7" key="1">
    <citation type="journal article" date="2019" name="Int. J. Syst. Evol. Microbiol.">
        <title>Lactobacillus salitolerans sp. nov., a novel lactic acid bacterium isolated from spent mushroom substrates.</title>
        <authorList>
            <person name="Tohno M."/>
            <person name="Tanizawa Y."/>
            <person name="Kojima Y."/>
            <person name="Sakamoto M."/>
            <person name="Nakamura Y."/>
            <person name="Ohkuma M."/>
            <person name="Kobayashi H."/>
        </authorList>
    </citation>
    <scope>NUCLEOTIDE SEQUENCE [LARGE SCALE GENOMIC DNA]</scope>
    <source>
        <strain evidence="6 7">YK43</strain>
    </source>
</reference>
<evidence type="ECO:0000313" key="7">
    <source>
        <dbReference type="Proteomes" id="UP000286848"/>
    </source>
</evidence>
<evidence type="ECO:0000256" key="3">
    <source>
        <dbReference type="ARBA" id="ARBA00022806"/>
    </source>
</evidence>
<dbReference type="GO" id="GO:0003677">
    <property type="term" value="F:DNA binding"/>
    <property type="evidence" value="ECO:0007669"/>
    <property type="project" value="InterPro"/>
</dbReference>
<evidence type="ECO:0000313" key="6">
    <source>
        <dbReference type="EMBL" id="GBG94842.1"/>
    </source>
</evidence>
<dbReference type="InterPro" id="IPR000212">
    <property type="entry name" value="DNA_helicase_UvrD/REP"/>
</dbReference>
<feature type="domain" description="UvrD-like helicase C-terminal" evidence="5">
    <location>
        <begin position="435"/>
        <end position="501"/>
    </location>
</feature>
<dbReference type="Pfam" id="PF13361">
    <property type="entry name" value="UvrD_C"/>
    <property type="match status" value="1"/>
</dbReference>
<keyword evidence="2" id="KW-0378">Hydrolase</keyword>
<dbReference type="OrthoDB" id="9765670at2"/>
<keyword evidence="3" id="KW-0347">Helicase</keyword>
<dbReference type="PANTHER" id="PTHR11070">
    <property type="entry name" value="UVRD / RECB / PCRA DNA HELICASE FAMILY MEMBER"/>
    <property type="match status" value="1"/>
</dbReference>
<dbReference type="GO" id="GO:0000725">
    <property type="term" value="P:recombinational repair"/>
    <property type="evidence" value="ECO:0007669"/>
    <property type="project" value="TreeGrafter"/>
</dbReference>
<dbReference type="Gene3D" id="3.40.50.300">
    <property type="entry name" value="P-loop containing nucleotide triphosphate hydrolases"/>
    <property type="match status" value="2"/>
</dbReference>
<proteinExistence type="predicted"/>
<keyword evidence="7" id="KW-1185">Reference proteome</keyword>
<dbReference type="InterPro" id="IPR027417">
    <property type="entry name" value="P-loop_NTPase"/>
</dbReference>
<evidence type="ECO:0000256" key="2">
    <source>
        <dbReference type="ARBA" id="ARBA00022801"/>
    </source>
</evidence>
<name>A0A401ITI6_9LACO</name>
<sequence length="528" mass="60261">MQKWTDNRYLSMGNGVYEIRGAAGAGKTYQLAEDIRTIVKEHRNVATISFSNAAVDELRSRLGSLPVTLATIHSFCWKVLGSISRRILEYTELLTDFEPKALLNSEYSLNDVKAVRYGELGIPQFECESGLLWLSHDDVISLFVQALNVVPGFTKLLSSAYDYILIDEYQDTNGPFLKALLHQVADYVTIGLYGDPFQSIYLNSQSFQSIVERETYDIQTYYLPNNYRSQSELVAFFNKSRCNYDDLQQEAVYAGVIKPKIFLHKGSLTPDLVNIINSKLKVEGSIVLSLTNAVRMTAAGFGRLAKQIRSWASRNTRPGIDWSEVLRTDQLNPYVSLLIKYGNLYFGSNYCSVQALFQIFTLNSIQSVSMVSIQELLKNLKNSRVADTQAFLDAGLEFSKEIFGIRTWLDEIDFDRLQQVVEFYNSLSTINSQSMTIFASKGLEFDDVILNIDYGLYRDRNWNYIQFEHNERDTRNVNSDIMSYLFYVGITRAKSNLAIYINTAEHGQFLRQLQAKFGDYFGQQTNLI</sequence>